<dbReference type="EMBL" id="MASQ01000098">
    <property type="protein sequence ID" value="OCB02287.1"/>
    <property type="molecule type" value="Genomic_DNA"/>
</dbReference>
<gene>
    <name evidence="1" type="ORF">BBC27_13875</name>
</gene>
<accession>A0A1B9BX42</accession>
<evidence type="ECO:0000313" key="1">
    <source>
        <dbReference type="EMBL" id="OCB02287.1"/>
    </source>
</evidence>
<dbReference type="Proteomes" id="UP000093129">
    <property type="component" value="Unassembled WGS sequence"/>
</dbReference>
<dbReference type="AlphaFoldDB" id="A0A1B9BX42"/>
<sequence>MSGRIAILIDGGYFLKRLPKLVTPNRCDTPENIVACIRQLCRTDVKRLTEVWNLSWIHYGKKLILICLNILMACSPDSLALVAPVTNMTFLKSLPKIQIT</sequence>
<evidence type="ECO:0000313" key="2">
    <source>
        <dbReference type="Proteomes" id="UP000093129"/>
    </source>
</evidence>
<protein>
    <recommendedName>
        <fullName evidence="3">NYN domain-containing protein</fullName>
    </recommendedName>
</protein>
<evidence type="ECO:0008006" key="3">
    <source>
        <dbReference type="Google" id="ProtNLM"/>
    </source>
</evidence>
<name>A0A1B9BX42_9PROT</name>
<proteinExistence type="predicted"/>
<reference evidence="1 2" key="1">
    <citation type="submission" date="2016-07" db="EMBL/GenBank/DDBJ databases">
        <title>Draft genome of a psychrotolerant acidophile Acidithiobacillus ferrivorans strain YL15.</title>
        <authorList>
            <person name="Peng T."/>
            <person name="Ma L."/>
            <person name="Nan M."/>
            <person name="An N."/>
            <person name="Wang M."/>
            <person name="Qiu G."/>
            <person name="Zeng W."/>
        </authorList>
    </citation>
    <scope>NUCLEOTIDE SEQUENCE [LARGE SCALE GENOMIC DNA]</scope>
    <source>
        <strain evidence="1 2">YL15</strain>
    </source>
</reference>
<organism evidence="1 2">
    <name type="scientific">Acidithiobacillus ferrivorans</name>
    <dbReference type="NCBI Taxonomy" id="160808"/>
    <lineage>
        <taxon>Bacteria</taxon>
        <taxon>Pseudomonadati</taxon>
        <taxon>Pseudomonadota</taxon>
        <taxon>Acidithiobacillia</taxon>
        <taxon>Acidithiobacillales</taxon>
        <taxon>Acidithiobacillaceae</taxon>
        <taxon>Acidithiobacillus</taxon>
    </lineage>
</organism>
<dbReference type="RefSeq" id="WP_065413700.1">
    <property type="nucleotide sequence ID" value="NZ_MASQ01000098.1"/>
</dbReference>
<comment type="caution">
    <text evidence="1">The sequence shown here is derived from an EMBL/GenBank/DDBJ whole genome shotgun (WGS) entry which is preliminary data.</text>
</comment>